<feature type="compositionally biased region" description="Low complexity" evidence="1">
    <location>
        <begin position="193"/>
        <end position="204"/>
    </location>
</feature>
<reference evidence="3" key="1">
    <citation type="submission" date="2022-08" db="UniProtKB">
        <authorList>
            <consortium name="EnsemblMetazoa"/>
        </authorList>
    </citation>
    <scope>IDENTIFICATION</scope>
    <source>
        <strain evidence="3">Dongola</strain>
    </source>
</reference>
<protein>
    <submittedName>
        <fullName evidence="3">Uncharacterized protein</fullName>
    </submittedName>
</protein>
<name>A0A499FSM3_ANOAR</name>
<proteinExistence type="predicted"/>
<organism evidence="3 4">
    <name type="scientific">Anopheles arabiensis</name>
    <name type="common">Mosquito</name>
    <dbReference type="NCBI Taxonomy" id="7173"/>
    <lineage>
        <taxon>Eukaryota</taxon>
        <taxon>Metazoa</taxon>
        <taxon>Ecdysozoa</taxon>
        <taxon>Arthropoda</taxon>
        <taxon>Hexapoda</taxon>
        <taxon>Insecta</taxon>
        <taxon>Pterygota</taxon>
        <taxon>Neoptera</taxon>
        <taxon>Endopterygota</taxon>
        <taxon>Diptera</taxon>
        <taxon>Nematocera</taxon>
        <taxon>Culicoidea</taxon>
        <taxon>Culicidae</taxon>
        <taxon>Anophelinae</taxon>
        <taxon>Anopheles</taxon>
    </lineage>
</organism>
<evidence type="ECO:0000313" key="4">
    <source>
        <dbReference type="Proteomes" id="UP000075840"/>
    </source>
</evidence>
<dbReference type="Proteomes" id="UP000075840">
    <property type="component" value="Unassembled WGS sequence"/>
</dbReference>
<feature type="region of interest" description="Disordered" evidence="1">
    <location>
        <begin position="192"/>
        <end position="218"/>
    </location>
</feature>
<dbReference type="VEuPathDB" id="VectorBase:AARA21_001428"/>
<dbReference type="KEGG" id="aara:120894471"/>
<dbReference type="RefSeq" id="XP_040153003.1">
    <property type="nucleotide sequence ID" value="XM_040297069.1"/>
</dbReference>
<evidence type="ECO:0000256" key="1">
    <source>
        <dbReference type="SAM" id="MobiDB-lite"/>
    </source>
</evidence>
<evidence type="ECO:0000256" key="2">
    <source>
        <dbReference type="SAM" id="Phobius"/>
    </source>
</evidence>
<keyword evidence="2" id="KW-1133">Transmembrane helix</keyword>
<keyword evidence="4" id="KW-1185">Reference proteome</keyword>
<dbReference type="AlphaFoldDB" id="A0A499FSM3"/>
<feature type="transmembrane region" description="Helical" evidence="2">
    <location>
        <begin position="6"/>
        <end position="28"/>
    </location>
</feature>
<accession>A0A499FSM3</accession>
<keyword evidence="2" id="KW-0472">Membrane</keyword>
<dbReference type="GeneID" id="120894471"/>
<dbReference type="VEuPathDB" id="VectorBase:AARA018092"/>
<evidence type="ECO:0000313" key="3">
    <source>
        <dbReference type="EnsemblMetazoa" id="AARA018092-PA"/>
    </source>
</evidence>
<dbReference type="EMBL" id="APCN01004987">
    <property type="status" value="NOT_ANNOTATED_CDS"/>
    <property type="molecule type" value="Genomic_DNA"/>
</dbReference>
<keyword evidence="2" id="KW-0812">Transmembrane</keyword>
<dbReference type="EnsemblMetazoa" id="AARA018092-RA">
    <property type="protein sequence ID" value="AARA018092-PA"/>
    <property type="gene ID" value="AARA018092"/>
</dbReference>
<sequence length="234" mass="27043">MTVLEWIWNCFLLLLCVGIAKAALSFYWPSIGEWRYDDLHPSLRYHESCRTKQLLVNSVFFVVYPCVLGARWYPANRQWSLWTEDEKDKTDAYVQYSREEEELLRHGMLRGRMIVQKEIVLPTDSIPEEDEPSTYKTYGMVDDCVVAVNEDEPCNERNYSPKSCEPLNLSRDGEVIDLNDEDNILQKQPVKTAMESMDSSASSSEAEDHDNVRLIQSSPKTYRGILSVVARDKS</sequence>